<dbReference type="STRING" id="871651.SAMN05421688_3199"/>
<name>A0A1I0YMU2_9RHOB</name>
<keyword evidence="3" id="KW-1185">Reference proteome</keyword>
<reference evidence="2 3" key="1">
    <citation type="submission" date="2016-10" db="EMBL/GenBank/DDBJ databases">
        <authorList>
            <person name="de Groot N.N."/>
        </authorList>
    </citation>
    <scope>NUCLEOTIDE SEQUENCE [LARGE SCALE GENOMIC DNA]</scope>
    <source>
        <strain evidence="2 3">DSM 29316</strain>
    </source>
</reference>
<gene>
    <name evidence="2" type="ORF">SAMN05421688_3199</name>
</gene>
<dbReference type="AlphaFoldDB" id="A0A1I0YMU2"/>
<accession>A0A1I0YMU2</accession>
<feature type="region of interest" description="Disordered" evidence="1">
    <location>
        <begin position="1"/>
        <end position="26"/>
    </location>
</feature>
<sequence>MANRPAIGAEGSAEPEGGHEAPALGGGSDAAWWSRRALATFLALAVSTGFAAANPFLEALPICTSAGIDMQARENRFLADGWTKVTLSPRERRQISDGITVQNQPDENTHAEWAARREWANRLVIDDVDVILVAKGAVLARLATQMQTGYDNCVIYGVQDNETDDLLERLNAAGGMREWGYGFHGTMFAQTQAEDGSEWRTEVSLHGIRDAATLPLERALETTITATLITQKVREK</sequence>
<proteinExistence type="predicted"/>
<evidence type="ECO:0000313" key="2">
    <source>
        <dbReference type="EMBL" id="SFB13638.1"/>
    </source>
</evidence>
<dbReference type="RefSeq" id="WP_092066661.1">
    <property type="nucleotide sequence ID" value="NZ_FOJU01000005.1"/>
</dbReference>
<dbReference type="EMBL" id="FOJU01000005">
    <property type="protein sequence ID" value="SFB13638.1"/>
    <property type="molecule type" value="Genomic_DNA"/>
</dbReference>
<dbReference type="Proteomes" id="UP000198796">
    <property type="component" value="Unassembled WGS sequence"/>
</dbReference>
<evidence type="ECO:0000313" key="3">
    <source>
        <dbReference type="Proteomes" id="UP000198796"/>
    </source>
</evidence>
<protein>
    <submittedName>
        <fullName evidence="2">Uncharacterized protein</fullName>
    </submittedName>
</protein>
<organism evidence="2 3">
    <name type="scientific">Poseidonocella pacifica</name>
    <dbReference type="NCBI Taxonomy" id="871651"/>
    <lineage>
        <taxon>Bacteria</taxon>
        <taxon>Pseudomonadati</taxon>
        <taxon>Pseudomonadota</taxon>
        <taxon>Alphaproteobacteria</taxon>
        <taxon>Rhodobacterales</taxon>
        <taxon>Roseobacteraceae</taxon>
        <taxon>Poseidonocella</taxon>
    </lineage>
</organism>
<evidence type="ECO:0000256" key="1">
    <source>
        <dbReference type="SAM" id="MobiDB-lite"/>
    </source>
</evidence>